<gene>
    <name evidence="8" type="primary">phnN</name>
    <name evidence="8" type="ORF">COB13_06465</name>
</gene>
<feature type="domain" description="Guanylate kinase-like" evidence="7">
    <location>
        <begin position="16"/>
        <end position="192"/>
    </location>
</feature>
<dbReference type="NCBIfam" id="TIGR02322">
    <property type="entry name" value="phosphon_PhnN"/>
    <property type="match status" value="1"/>
</dbReference>
<dbReference type="AlphaFoldDB" id="A0A2A4Z4M0"/>
<dbReference type="UniPathway" id="UPA00087">
    <property type="reaction ID" value="UER00175"/>
</dbReference>
<evidence type="ECO:0000256" key="4">
    <source>
        <dbReference type="ARBA" id="ARBA00022679"/>
    </source>
</evidence>
<dbReference type="PROSITE" id="PS50052">
    <property type="entry name" value="GUANYLATE_KINASE_2"/>
    <property type="match status" value="1"/>
</dbReference>
<evidence type="ECO:0000256" key="2">
    <source>
        <dbReference type="ARBA" id="ARBA00005069"/>
    </source>
</evidence>
<sequence length="195" mass="21644">MCATASMRFCNMAKTGYFIAVVGASGVGKDTILAGAKTKMHDMADFHFTKRYITRPQDAGAEDHTTLSVDEFKSQQQADNFALWWPAHGLFYGLPKTIINRLDQGQNVIANISRKSVIEAAQTFNKIAIIEITASPDVIEQRLQNRGRESQAEITKRQSRTVNDWAGTQNVISVCNDDKPQSAIKEFIDISLGFV</sequence>
<keyword evidence="6" id="KW-0067">ATP-binding</keyword>
<dbReference type="EC" id="2.7.4.23" evidence="3"/>
<evidence type="ECO:0000256" key="5">
    <source>
        <dbReference type="ARBA" id="ARBA00022741"/>
    </source>
</evidence>
<comment type="caution">
    <text evidence="8">The sequence shown here is derived from an EMBL/GenBank/DDBJ whole genome shotgun (WGS) entry which is preliminary data.</text>
</comment>
<accession>A0A2A4Z4M0</accession>
<dbReference type="SMART" id="SM00072">
    <property type="entry name" value="GuKc"/>
    <property type="match status" value="1"/>
</dbReference>
<reference key="1">
    <citation type="submission" date="2017-08" db="EMBL/GenBank/DDBJ databases">
        <title>A dynamic microbial community with high functional redundancy inhabits the cold, oxic subseafloor aquifer.</title>
        <authorList>
            <person name="Tully B.J."/>
            <person name="Wheat C.G."/>
            <person name="Glazer B.T."/>
            <person name="Huber J.A."/>
        </authorList>
    </citation>
    <scope>NUCLEOTIDE SEQUENCE [LARGE SCALE GENOMIC DNA]</scope>
</reference>
<dbReference type="Gene3D" id="3.40.50.300">
    <property type="entry name" value="P-loop containing nucleotide triphosphate hydrolases"/>
    <property type="match status" value="1"/>
</dbReference>
<proteinExistence type="predicted"/>
<keyword evidence="8" id="KW-0418">Kinase</keyword>
<organism evidence="8">
    <name type="scientific">OCS116 cluster bacterium</name>
    <dbReference type="NCBI Taxonomy" id="2030921"/>
    <lineage>
        <taxon>Bacteria</taxon>
        <taxon>Pseudomonadati</taxon>
        <taxon>Pseudomonadota</taxon>
        <taxon>Alphaproteobacteria</taxon>
        <taxon>OCS116 cluster</taxon>
    </lineage>
</organism>
<dbReference type="PANTHER" id="PTHR23117">
    <property type="entry name" value="GUANYLATE KINASE-RELATED"/>
    <property type="match status" value="1"/>
</dbReference>
<evidence type="ECO:0000259" key="7">
    <source>
        <dbReference type="PROSITE" id="PS50052"/>
    </source>
</evidence>
<dbReference type="InterPro" id="IPR012699">
    <property type="entry name" value="PhnN"/>
</dbReference>
<evidence type="ECO:0000256" key="6">
    <source>
        <dbReference type="ARBA" id="ARBA00022840"/>
    </source>
</evidence>
<comment type="catalytic activity">
    <reaction evidence="1">
        <text>alpha-D-ribose 1,5-bisphosphate + ATP = 5-phospho-alpha-D-ribose 1-diphosphate + ADP</text>
        <dbReference type="Rhea" id="RHEA:20109"/>
        <dbReference type="ChEBI" id="CHEBI:30616"/>
        <dbReference type="ChEBI" id="CHEBI:58017"/>
        <dbReference type="ChEBI" id="CHEBI:68688"/>
        <dbReference type="ChEBI" id="CHEBI:456216"/>
        <dbReference type="EC" id="2.7.4.23"/>
    </reaction>
</comment>
<dbReference type="SUPFAM" id="SSF52540">
    <property type="entry name" value="P-loop containing nucleoside triphosphate hydrolases"/>
    <property type="match status" value="1"/>
</dbReference>
<dbReference type="GO" id="GO:0005829">
    <property type="term" value="C:cytosol"/>
    <property type="evidence" value="ECO:0007669"/>
    <property type="project" value="TreeGrafter"/>
</dbReference>
<keyword evidence="4" id="KW-0808">Transferase</keyword>
<evidence type="ECO:0000313" key="8">
    <source>
        <dbReference type="EMBL" id="PCJ01912.1"/>
    </source>
</evidence>
<evidence type="ECO:0000256" key="1">
    <source>
        <dbReference type="ARBA" id="ARBA00000373"/>
    </source>
</evidence>
<reference evidence="8" key="2">
    <citation type="journal article" date="2018" name="ISME J.">
        <title>A dynamic microbial community with high functional redundancy inhabits the cold, oxic subseafloor aquifer.</title>
        <authorList>
            <person name="Tully B.J."/>
            <person name="Wheat C.G."/>
            <person name="Glazer B.T."/>
            <person name="Huber J.A."/>
        </authorList>
    </citation>
    <scope>NUCLEOTIDE SEQUENCE</scope>
    <source>
        <strain evidence="8">NORP83</strain>
    </source>
</reference>
<dbReference type="GO" id="GO:0005524">
    <property type="term" value="F:ATP binding"/>
    <property type="evidence" value="ECO:0007669"/>
    <property type="project" value="UniProtKB-KW"/>
</dbReference>
<dbReference type="PANTHER" id="PTHR23117:SF8">
    <property type="entry name" value="RIBOSE 1,5-BISPHOSPHATE PHOSPHOKINASE PHNN"/>
    <property type="match status" value="1"/>
</dbReference>
<dbReference type="GO" id="GO:0006015">
    <property type="term" value="P:5-phosphoribose 1-diphosphate biosynthetic process"/>
    <property type="evidence" value="ECO:0007669"/>
    <property type="project" value="UniProtKB-UniPathway"/>
</dbReference>
<dbReference type="GO" id="GO:0033863">
    <property type="term" value="F:ribose 1,5-bisphosphate phosphokinase activity"/>
    <property type="evidence" value="ECO:0007669"/>
    <property type="project" value="UniProtKB-EC"/>
</dbReference>
<comment type="pathway">
    <text evidence="2">Metabolic intermediate biosynthesis; 5-phospho-alpha-D-ribose 1-diphosphate biosynthesis; 5-phospho-alpha-D-ribose 1-diphosphate from D-ribose 5-phosphate (route II): step 3/3.</text>
</comment>
<evidence type="ECO:0000256" key="3">
    <source>
        <dbReference type="ARBA" id="ARBA00012892"/>
    </source>
</evidence>
<protein>
    <recommendedName>
        <fullName evidence="3">ribose 1,5-bisphosphate phosphokinase</fullName>
        <ecNumber evidence="3">2.7.4.23</ecNumber>
    </recommendedName>
</protein>
<dbReference type="EMBL" id="NVUS01000006">
    <property type="protein sequence ID" value="PCJ01912.1"/>
    <property type="molecule type" value="Genomic_DNA"/>
</dbReference>
<dbReference type="InterPro" id="IPR008145">
    <property type="entry name" value="GK/Ca_channel_bsu"/>
</dbReference>
<dbReference type="Pfam" id="PF00625">
    <property type="entry name" value="Guanylate_kin"/>
    <property type="match status" value="1"/>
</dbReference>
<dbReference type="InterPro" id="IPR008144">
    <property type="entry name" value="Guanylate_kin-like_dom"/>
</dbReference>
<dbReference type="InterPro" id="IPR027417">
    <property type="entry name" value="P-loop_NTPase"/>
</dbReference>
<keyword evidence="5" id="KW-0547">Nucleotide-binding</keyword>
<name>A0A2A4Z4M0_9PROT</name>